<dbReference type="Pfam" id="PF00271">
    <property type="entry name" value="Helicase_C"/>
    <property type="match status" value="1"/>
</dbReference>
<dbReference type="GO" id="GO:0006310">
    <property type="term" value="P:DNA recombination"/>
    <property type="evidence" value="ECO:0007669"/>
    <property type="project" value="TreeGrafter"/>
</dbReference>
<evidence type="ECO:0000256" key="1">
    <source>
        <dbReference type="ARBA" id="ARBA00022741"/>
    </source>
</evidence>
<comment type="caution">
    <text evidence="6">The sequence shown here is derived from an EMBL/GenBank/DDBJ whole genome shotgun (WGS) entry which is preliminary data.</text>
</comment>
<dbReference type="PANTHER" id="PTHR30580:SF1">
    <property type="entry name" value="COMF OPERON PROTEIN 1"/>
    <property type="match status" value="1"/>
</dbReference>
<dbReference type="SMART" id="SM00487">
    <property type="entry name" value="DEXDc"/>
    <property type="match status" value="1"/>
</dbReference>
<feature type="domain" description="Helicase C-terminal" evidence="5">
    <location>
        <begin position="319"/>
        <end position="459"/>
    </location>
</feature>
<dbReference type="eggNOG" id="COG4098">
    <property type="taxonomic scope" value="Bacteria"/>
</dbReference>
<dbReference type="EMBL" id="JRJU01000017">
    <property type="protein sequence ID" value="KHF39616.1"/>
    <property type="molecule type" value="Genomic_DNA"/>
</dbReference>
<dbReference type="Proteomes" id="UP000030832">
    <property type="component" value="Unassembled WGS sequence"/>
</dbReference>
<evidence type="ECO:0000313" key="6">
    <source>
        <dbReference type="EMBL" id="KHF39616.1"/>
    </source>
</evidence>
<reference evidence="6 7" key="1">
    <citation type="submission" date="2014-09" db="EMBL/GenBank/DDBJ databases">
        <title>Genome sequencing and annotation of Bacillus Okhensis strain Kh10-101T.</title>
        <authorList>
            <person name="Prakash J.S."/>
        </authorList>
    </citation>
    <scope>NUCLEOTIDE SEQUENCE [LARGE SCALE GENOMIC DNA]</scope>
    <source>
        <strain evidence="7">Kh10-101T</strain>
    </source>
</reference>
<evidence type="ECO:0000256" key="3">
    <source>
        <dbReference type="ARBA" id="ARBA00023125"/>
    </source>
</evidence>
<dbReference type="PANTHER" id="PTHR30580">
    <property type="entry name" value="PRIMOSOMAL PROTEIN N"/>
    <property type="match status" value="1"/>
</dbReference>
<organism evidence="6 7">
    <name type="scientific">Halalkalibacter okhensis</name>
    <dbReference type="NCBI Taxonomy" id="333138"/>
    <lineage>
        <taxon>Bacteria</taxon>
        <taxon>Bacillati</taxon>
        <taxon>Bacillota</taxon>
        <taxon>Bacilli</taxon>
        <taxon>Bacillales</taxon>
        <taxon>Bacillaceae</taxon>
        <taxon>Halalkalibacter</taxon>
    </lineage>
</organism>
<evidence type="ECO:0008006" key="8">
    <source>
        <dbReference type="Google" id="ProtNLM"/>
    </source>
</evidence>
<evidence type="ECO:0000256" key="2">
    <source>
        <dbReference type="ARBA" id="ARBA00022840"/>
    </source>
</evidence>
<dbReference type="InterPro" id="IPR006935">
    <property type="entry name" value="Helicase/UvrB_N"/>
</dbReference>
<dbReference type="GO" id="GO:0006302">
    <property type="term" value="P:double-strand break repair"/>
    <property type="evidence" value="ECO:0007669"/>
    <property type="project" value="TreeGrafter"/>
</dbReference>
<keyword evidence="2" id="KW-0067">ATP-binding</keyword>
<dbReference type="OrthoDB" id="2077914at2"/>
<dbReference type="SUPFAM" id="SSF52540">
    <property type="entry name" value="P-loop containing nucleoside triphosphate hydrolases"/>
    <property type="match status" value="1"/>
</dbReference>
<dbReference type="PROSITE" id="PS51192">
    <property type="entry name" value="HELICASE_ATP_BIND_1"/>
    <property type="match status" value="1"/>
</dbReference>
<dbReference type="InterPro" id="IPR001650">
    <property type="entry name" value="Helicase_C-like"/>
</dbReference>
<proteinExistence type="predicted"/>
<dbReference type="SMART" id="SM00490">
    <property type="entry name" value="HELICc"/>
    <property type="match status" value="1"/>
</dbReference>
<protein>
    <recommendedName>
        <fullName evidence="8">Competence protein ComF</fullName>
    </recommendedName>
</protein>
<evidence type="ECO:0000259" key="4">
    <source>
        <dbReference type="PROSITE" id="PS51192"/>
    </source>
</evidence>
<dbReference type="STRING" id="333138.LQ50_14370"/>
<sequence>MKSRCSPLNPSPQLHSLALFLAGKRLLRSEIPFEEALINKAIEQNFVEKVSGLQTNGQRLMCRRCGNQERSLFGVHYCTRCKQECSYCRHCLQLGKISRCQYLYIWVGQPIRYPRLKRALQWQGELSPGQRQASESVVQAIATQSELLVWAVCGAGKTEVLFHGLERAFEEGKRVLLATPRTDVVKELVPRFKKSFPEVEITALYGGSKDRHTHAQLVLATTHQAMRFYQAFDVVVIDEVDAFPFSYDKSLQYAVDQAKRPTSTMILLSATPSNTLLTKPQLTVVKIPKRYHGFPLPVPRFQWIGNWSKHVKKNQLPSKLDHWIRTYLAQKKPLLLFVPSVSTLSLMSRILLENNVMHAAVHAADPNRHEAVQAFRSGKVQLMVTTTILERGVTFADVQVAVLGAENTVFTEAALVQIAGRVGRKEEAPTGDIVFFHYGITKAMRAARTHIRQMNQEGG</sequence>
<dbReference type="GO" id="GO:0003677">
    <property type="term" value="F:DNA binding"/>
    <property type="evidence" value="ECO:0007669"/>
    <property type="project" value="UniProtKB-KW"/>
</dbReference>
<gene>
    <name evidence="6" type="ORF">LQ50_14370</name>
</gene>
<dbReference type="PROSITE" id="PS51194">
    <property type="entry name" value="HELICASE_CTER"/>
    <property type="match status" value="1"/>
</dbReference>
<dbReference type="GO" id="GO:0016787">
    <property type="term" value="F:hydrolase activity"/>
    <property type="evidence" value="ECO:0007669"/>
    <property type="project" value="InterPro"/>
</dbReference>
<dbReference type="InterPro" id="IPR027417">
    <property type="entry name" value="P-loop_NTPase"/>
</dbReference>
<dbReference type="GO" id="GO:0043138">
    <property type="term" value="F:3'-5' DNA helicase activity"/>
    <property type="evidence" value="ECO:0007669"/>
    <property type="project" value="TreeGrafter"/>
</dbReference>
<evidence type="ECO:0000313" key="7">
    <source>
        <dbReference type="Proteomes" id="UP000030832"/>
    </source>
</evidence>
<dbReference type="Pfam" id="PF04851">
    <property type="entry name" value="ResIII"/>
    <property type="match status" value="1"/>
</dbReference>
<keyword evidence="3" id="KW-0238">DNA-binding</keyword>
<dbReference type="InterPro" id="IPR014001">
    <property type="entry name" value="Helicase_ATP-bd"/>
</dbReference>
<keyword evidence="7" id="KW-1185">Reference proteome</keyword>
<dbReference type="GO" id="GO:0006270">
    <property type="term" value="P:DNA replication initiation"/>
    <property type="evidence" value="ECO:0007669"/>
    <property type="project" value="TreeGrafter"/>
</dbReference>
<name>A0A0B0IIW5_9BACI</name>
<keyword evidence="1" id="KW-0547">Nucleotide-binding</keyword>
<evidence type="ECO:0000259" key="5">
    <source>
        <dbReference type="PROSITE" id="PS51194"/>
    </source>
</evidence>
<accession>A0A0B0IIW5</accession>
<dbReference type="Gene3D" id="3.40.50.300">
    <property type="entry name" value="P-loop containing nucleotide triphosphate hydrolases"/>
    <property type="match status" value="2"/>
</dbReference>
<dbReference type="GO" id="GO:0005524">
    <property type="term" value="F:ATP binding"/>
    <property type="evidence" value="ECO:0007669"/>
    <property type="project" value="UniProtKB-KW"/>
</dbReference>
<feature type="domain" description="Helicase ATP-binding" evidence="4">
    <location>
        <begin position="138"/>
        <end position="290"/>
    </location>
</feature>
<dbReference type="AlphaFoldDB" id="A0A0B0IIW5"/>